<dbReference type="EMBL" id="JAAGRQ010000005">
    <property type="protein sequence ID" value="NDY55498.1"/>
    <property type="molecule type" value="Genomic_DNA"/>
</dbReference>
<keyword evidence="1" id="KW-0479">Metal-binding</keyword>
<dbReference type="InterPro" id="IPR009051">
    <property type="entry name" value="Helical_ferredxn"/>
</dbReference>
<comment type="caution">
    <text evidence="5">The sequence shown here is derived from an EMBL/GenBank/DDBJ whole genome shotgun (WGS) entry which is preliminary data.</text>
</comment>
<dbReference type="Pfam" id="PF04432">
    <property type="entry name" value="FrhB_FdhB_C"/>
    <property type="match status" value="1"/>
</dbReference>
<reference evidence="5 6" key="1">
    <citation type="submission" date="2020-02" db="EMBL/GenBank/DDBJ databases">
        <title>Comparative genomics of sulfur disproportionating microorganisms.</title>
        <authorList>
            <person name="Ward L.M."/>
            <person name="Bertran E."/>
            <person name="Johnston D.T."/>
        </authorList>
    </citation>
    <scope>NUCLEOTIDE SEQUENCE [LARGE SCALE GENOMIC DNA]</scope>
    <source>
        <strain evidence="5 6">DSM 3696</strain>
    </source>
</reference>
<dbReference type="SUPFAM" id="SSF46548">
    <property type="entry name" value="alpha-helical ferredoxin"/>
    <property type="match status" value="1"/>
</dbReference>
<name>A0A7K3NH43_9BACT</name>
<dbReference type="PROSITE" id="PS00198">
    <property type="entry name" value="4FE4S_FER_1"/>
    <property type="match status" value="2"/>
</dbReference>
<feature type="domain" description="4Fe-4S ferredoxin-type" evidence="4">
    <location>
        <begin position="317"/>
        <end position="346"/>
    </location>
</feature>
<dbReference type="Gene3D" id="1.10.1060.10">
    <property type="entry name" value="Alpha-helical ferredoxin"/>
    <property type="match status" value="1"/>
</dbReference>
<organism evidence="5 6">
    <name type="scientific">Desulfolutivibrio sulfodismutans</name>
    <dbReference type="NCBI Taxonomy" id="63561"/>
    <lineage>
        <taxon>Bacteria</taxon>
        <taxon>Pseudomonadati</taxon>
        <taxon>Thermodesulfobacteriota</taxon>
        <taxon>Desulfovibrionia</taxon>
        <taxon>Desulfovibrionales</taxon>
        <taxon>Desulfovibrionaceae</taxon>
        <taxon>Desulfolutivibrio</taxon>
    </lineage>
</organism>
<keyword evidence="3" id="KW-0411">Iron-sulfur</keyword>
<dbReference type="RefSeq" id="WP_163300554.1">
    <property type="nucleotide sequence ID" value="NZ_JAAGRQ010000005.1"/>
</dbReference>
<dbReference type="InterPro" id="IPR017900">
    <property type="entry name" value="4Fe4S_Fe_S_CS"/>
</dbReference>
<dbReference type="PROSITE" id="PS51379">
    <property type="entry name" value="4FE4S_FER_2"/>
    <property type="match status" value="1"/>
</dbReference>
<dbReference type="GO" id="GO:0051536">
    <property type="term" value="F:iron-sulfur cluster binding"/>
    <property type="evidence" value="ECO:0007669"/>
    <property type="project" value="UniProtKB-KW"/>
</dbReference>
<keyword evidence="6" id="KW-1185">Reference proteome</keyword>
<evidence type="ECO:0000256" key="2">
    <source>
        <dbReference type="ARBA" id="ARBA00023004"/>
    </source>
</evidence>
<sequence>MATTAKIIVNDADPALAVREVLRKLLADQAIAAILVQRHTPGGGAVMPALIVDPELLNEADPLAPAFPLNSARLLGRLTRGQSQGMIAAVMRPCEIRAFVELAKLNQGSLDNVLLIGIDCPGAFTNRDYHAYCAAYGAQQVSREFLKAYLPGGVQVPEVEGAMPLARACRACEHPVAQAADCMIGLFGADPGKLITLVSQTAKGQAVISRMGLPEVETGTADNRISALSVAVTDRVRYRDAMFKETQAATDSLEKLGEYLSGCVNCYNCRVACPVCYCRECVFVTDVFDHDPWQFMSWAKKKGALKLPSDTLFFHLTRLAHMSTACIGCGQCSNACPNDVPVMELFRMTAAGVQDVFTYQAGRSPEEPPPLSVFQEHEFAEVTGHME</sequence>
<evidence type="ECO:0000256" key="3">
    <source>
        <dbReference type="ARBA" id="ARBA00023014"/>
    </source>
</evidence>
<evidence type="ECO:0000259" key="4">
    <source>
        <dbReference type="PROSITE" id="PS51379"/>
    </source>
</evidence>
<keyword evidence="2" id="KW-0408">Iron</keyword>
<dbReference type="AlphaFoldDB" id="A0A7K3NH43"/>
<proteinExistence type="predicted"/>
<evidence type="ECO:0000256" key="1">
    <source>
        <dbReference type="ARBA" id="ARBA00022723"/>
    </source>
</evidence>
<dbReference type="Proteomes" id="UP000469724">
    <property type="component" value="Unassembled WGS sequence"/>
</dbReference>
<protein>
    <submittedName>
        <fullName evidence="5">Formate dehydrogenase</fullName>
    </submittedName>
</protein>
<gene>
    <name evidence="5" type="ORF">G3N56_01900</name>
</gene>
<dbReference type="GO" id="GO:0046872">
    <property type="term" value="F:metal ion binding"/>
    <property type="evidence" value="ECO:0007669"/>
    <property type="project" value="UniProtKB-KW"/>
</dbReference>
<evidence type="ECO:0000313" key="6">
    <source>
        <dbReference type="Proteomes" id="UP000469724"/>
    </source>
</evidence>
<dbReference type="InterPro" id="IPR007525">
    <property type="entry name" value="FrhB_FdhB_C"/>
</dbReference>
<dbReference type="InterPro" id="IPR017896">
    <property type="entry name" value="4Fe4S_Fe-S-bd"/>
</dbReference>
<dbReference type="Pfam" id="PF00037">
    <property type="entry name" value="Fer4"/>
    <property type="match status" value="1"/>
</dbReference>
<evidence type="ECO:0000313" key="5">
    <source>
        <dbReference type="EMBL" id="NDY55498.1"/>
    </source>
</evidence>
<accession>A0A7K3NH43</accession>